<reference evidence="2" key="1">
    <citation type="submission" date="2017-06" db="EMBL/GenBank/DDBJ databases">
        <authorList>
            <person name="Varghese N."/>
            <person name="Submissions S."/>
        </authorList>
    </citation>
    <scope>NUCLEOTIDE SEQUENCE [LARGE SCALE GENOMIC DNA]</scope>
    <source>
        <strain evidence="2">LNB2</strain>
    </source>
</reference>
<dbReference type="OrthoDB" id="6691870at2"/>
<dbReference type="AlphaFoldDB" id="A0A239JLP3"/>
<gene>
    <name evidence="1" type="ORF">SAMN06295912_1366</name>
</gene>
<dbReference type="Proteomes" id="UP000198281">
    <property type="component" value="Unassembled WGS sequence"/>
</dbReference>
<dbReference type="RefSeq" id="WP_089221053.1">
    <property type="nucleotide sequence ID" value="NZ_FZOS01000036.1"/>
</dbReference>
<evidence type="ECO:0000313" key="2">
    <source>
        <dbReference type="Proteomes" id="UP000198281"/>
    </source>
</evidence>
<sequence>MGLLALCVLLQAAVPVPDAGALAGYYNGSQAELAAELLLHPDGRFEYGLAYGALDEVAAGRWTVVDGAVALDSDPVRAPAYSFTDLGPEPAGLVAARLIVPQGMEPQYFSFVLVGDGMAPIERQVGQGGDTEIAYDPAHPPRGIHVILPVYDLASKEFPIDLKAGGRRIEVRFTPNDLGRVAFDDTRLGIAEDGLHFERFGREIIFRKR</sequence>
<dbReference type="EMBL" id="FZOS01000036">
    <property type="protein sequence ID" value="SNT06821.1"/>
    <property type="molecule type" value="Genomic_DNA"/>
</dbReference>
<accession>A0A239JLP3</accession>
<proteinExistence type="predicted"/>
<organism evidence="1 2">
    <name type="scientific">Edaphosphingomonas laterariae</name>
    <dbReference type="NCBI Taxonomy" id="861865"/>
    <lineage>
        <taxon>Bacteria</taxon>
        <taxon>Pseudomonadati</taxon>
        <taxon>Pseudomonadota</taxon>
        <taxon>Alphaproteobacteria</taxon>
        <taxon>Sphingomonadales</taxon>
        <taxon>Rhizorhabdaceae</taxon>
        <taxon>Edaphosphingomonas</taxon>
    </lineage>
</organism>
<keyword evidence="2" id="KW-1185">Reference proteome</keyword>
<name>A0A239JLP3_9SPHN</name>
<protein>
    <submittedName>
        <fullName evidence="1">Uncharacterized protein</fullName>
    </submittedName>
</protein>
<evidence type="ECO:0000313" key="1">
    <source>
        <dbReference type="EMBL" id="SNT06821.1"/>
    </source>
</evidence>